<dbReference type="EMBL" id="NMUH01000061">
    <property type="protein sequence ID" value="MQL70256.1"/>
    <property type="molecule type" value="Genomic_DNA"/>
</dbReference>
<gene>
    <name evidence="2" type="ORF">Taro_002584</name>
</gene>
<sequence>MVPIASMSGSAWDCDRGYVAFLKMTYPLSPSGLMDGDMGPGARALPPLSRLSFPPPLSLALSELPTVLGCLPRVEASVLRRVSLRSCRGCVRAVRCEEETAKPTRRPQRVRSSRGGESSQQRQVARRAEETGR</sequence>
<feature type="compositionally biased region" description="Low complexity" evidence="1">
    <location>
        <begin position="113"/>
        <end position="123"/>
    </location>
</feature>
<evidence type="ECO:0000313" key="3">
    <source>
        <dbReference type="Proteomes" id="UP000652761"/>
    </source>
</evidence>
<feature type="compositionally biased region" description="Basic residues" evidence="1">
    <location>
        <begin position="103"/>
        <end position="112"/>
    </location>
</feature>
<protein>
    <submittedName>
        <fullName evidence="2">Uncharacterized protein</fullName>
    </submittedName>
</protein>
<accession>A0A843TJ30</accession>
<feature type="region of interest" description="Disordered" evidence="1">
    <location>
        <begin position="98"/>
        <end position="133"/>
    </location>
</feature>
<name>A0A843TJ30_COLES</name>
<reference evidence="2" key="1">
    <citation type="submission" date="2017-07" db="EMBL/GenBank/DDBJ databases">
        <title>Taro Niue Genome Assembly and Annotation.</title>
        <authorList>
            <person name="Atibalentja N."/>
            <person name="Keating K."/>
            <person name="Fields C.J."/>
        </authorList>
    </citation>
    <scope>NUCLEOTIDE SEQUENCE</scope>
    <source>
        <strain evidence="2">Niue_2</strain>
        <tissue evidence="2">Leaf</tissue>
    </source>
</reference>
<evidence type="ECO:0000256" key="1">
    <source>
        <dbReference type="SAM" id="MobiDB-lite"/>
    </source>
</evidence>
<evidence type="ECO:0000313" key="2">
    <source>
        <dbReference type="EMBL" id="MQL70256.1"/>
    </source>
</evidence>
<dbReference type="AlphaFoldDB" id="A0A843TJ30"/>
<organism evidence="2 3">
    <name type="scientific">Colocasia esculenta</name>
    <name type="common">Wild taro</name>
    <name type="synonym">Arum esculentum</name>
    <dbReference type="NCBI Taxonomy" id="4460"/>
    <lineage>
        <taxon>Eukaryota</taxon>
        <taxon>Viridiplantae</taxon>
        <taxon>Streptophyta</taxon>
        <taxon>Embryophyta</taxon>
        <taxon>Tracheophyta</taxon>
        <taxon>Spermatophyta</taxon>
        <taxon>Magnoliopsida</taxon>
        <taxon>Liliopsida</taxon>
        <taxon>Araceae</taxon>
        <taxon>Aroideae</taxon>
        <taxon>Colocasieae</taxon>
        <taxon>Colocasia</taxon>
    </lineage>
</organism>
<dbReference type="Proteomes" id="UP000652761">
    <property type="component" value="Unassembled WGS sequence"/>
</dbReference>
<keyword evidence="3" id="KW-1185">Reference proteome</keyword>
<comment type="caution">
    <text evidence="2">The sequence shown here is derived from an EMBL/GenBank/DDBJ whole genome shotgun (WGS) entry which is preliminary data.</text>
</comment>
<proteinExistence type="predicted"/>